<evidence type="ECO:0000313" key="5">
    <source>
        <dbReference type="Proteomes" id="UP000267341"/>
    </source>
</evidence>
<gene>
    <name evidence="2" type="ORF">C7387_2765</name>
    <name evidence="3" type="ORF">NCTC11967_03749</name>
</gene>
<evidence type="ECO:0000313" key="2">
    <source>
        <dbReference type="EMBL" id="RKR54600.1"/>
    </source>
</evidence>
<dbReference type="AlphaFoldDB" id="A0AB38FZC6"/>
<evidence type="ECO:0000256" key="1">
    <source>
        <dbReference type="SAM" id="SignalP"/>
    </source>
</evidence>
<organism evidence="3 4">
    <name type="scientific">Yokenella regensburgei</name>
    <dbReference type="NCBI Taxonomy" id="158877"/>
    <lineage>
        <taxon>Bacteria</taxon>
        <taxon>Pseudomonadati</taxon>
        <taxon>Pseudomonadota</taxon>
        <taxon>Gammaproteobacteria</taxon>
        <taxon>Enterobacterales</taxon>
        <taxon>Enterobacteriaceae</taxon>
        <taxon>Yokenella</taxon>
    </lineage>
</organism>
<dbReference type="EMBL" id="RBIZ01000004">
    <property type="protein sequence ID" value="RKR54600.1"/>
    <property type="molecule type" value="Genomic_DNA"/>
</dbReference>
<feature type="signal peptide" evidence="1">
    <location>
        <begin position="1"/>
        <end position="27"/>
    </location>
</feature>
<dbReference type="GeneID" id="66904767"/>
<reference evidence="2 5" key="2">
    <citation type="submission" date="2018-10" db="EMBL/GenBank/DDBJ databases">
        <title>Genomic Encyclopedia of Type Strains, Phase IV (KMG-IV): sequencing the most valuable type-strain genomes for metagenomic binning, comparative biology and taxonomic classification.</title>
        <authorList>
            <person name="Goeker M."/>
        </authorList>
    </citation>
    <scope>NUCLEOTIDE SEQUENCE [LARGE SCALE GENOMIC DNA]</scope>
    <source>
        <strain evidence="2 5">DSM 5079</strain>
    </source>
</reference>
<dbReference type="Proteomes" id="UP000267341">
    <property type="component" value="Unassembled WGS sequence"/>
</dbReference>
<dbReference type="Proteomes" id="UP000251313">
    <property type="component" value="Unassembled WGS sequence"/>
</dbReference>
<proteinExistence type="predicted"/>
<keyword evidence="1" id="KW-0732">Signal</keyword>
<comment type="caution">
    <text evidence="3">The sequence shown here is derived from an EMBL/GenBank/DDBJ whole genome shotgun (WGS) entry which is preliminary data.</text>
</comment>
<feature type="chain" id="PRO_5044210530" evidence="1">
    <location>
        <begin position="28"/>
        <end position="256"/>
    </location>
</feature>
<name>A0AB38FZC6_9ENTR</name>
<protein>
    <submittedName>
        <fullName evidence="3">Uncharacterized protein</fullName>
    </submittedName>
</protein>
<evidence type="ECO:0000313" key="3">
    <source>
        <dbReference type="EMBL" id="SQA64718.1"/>
    </source>
</evidence>
<sequence>MKKNKRSIMLLSSVLTMAMLAPQFAHAAKECFFYGTRSVKINAATVNNDLKGLHIYKAGTEGFILDYDVLTDAANLKTKCNVGPDGMNLGAWRVAPAASKVSTIEYNTQAHNIALFATNVPGIYYSVKVRAKPDNIQVLNQFVPWYTDIPGGSLPYESGFKYPLHSGTKSFLDGGRQHNIFINFYQDKSFKGTTEKYIKPKQKNTLLGYFVFGNNSDGDDNVSVTMGDFSVPVIQPVAAGLVVQPTPGLGGATLSK</sequence>
<accession>A0AB38FZC6</accession>
<dbReference type="EMBL" id="UAVL01000019">
    <property type="protein sequence ID" value="SQA64718.1"/>
    <property type="molecule type" value="Genomic_DNA"/>
</dbReference>
<dbReference type="RefSeq" id="WP_038255799.1">
    <property type="nucleotide sequence ID" value="NZ_JBCNMK010000020.1"/>
</dbReference>
<evidence type="ECO:0000313" key="4">
    <source>
        <dbReference type="Proteomes" id="UP000251313"/>
    </source>
</evidence>
<reference evidence="3 4" key="1">
    <citation type="submission" date="2018-06" db="EMBL/GenBank/DDBJ databases">
        <authorList>
            <consortium name="Pathogen Informatics"/>
            <person name="Doyle S."/>
        </authorList>
    </citation>
    <scope>NUCLEOTIDE SEQUENCE [LARGE SCALE GENOMIC DNA]</scope>
    <source>
        <strain evidence="3 4">NCTC11967</strain>
    </source>
</reference>
<keyword evidence="5" id="KW-1185">Reference proteome</keyword>